<organism evidence="1">
    <name type="scientific">Anguilla anguilla</name>
    <name type="common">European freshwater eel</name>
    <name type="synonym">Muraena anguilla</name>
    <dbReference type="NCBI Taxonomy" id="7936"/>
    <lineage>
        <taxon>Eukaryota</taxon>
        <taxon>Metazoa</taxon>
        <taxon>Chordata</taxon>
        <taxon>Craniata</taxon>
        <taxon>Vertebrata</taxon>
        <taxon>Euteleostomi</taxon>
        <taxon>Actinopterygii</taxon>
        <taxon>Neopterygii</taxon>
        <taxon>Teleostei</taxon>
        <taxon>Anguilliformes</taxon>
        <taxon>Anguillidae</taxon>
        <taxon>Anguilla</taxon>
    </lineage>
</organism>
<protein>
    <submittedName>
        <fullName evidence="1">Uncharacterized protein</fullName>
    </submittedName>
</protein>
<reference evidence="1" key="2">
    <citation type="journal article" date="2015" name="Fish Shellfish Immunol.">
        <title>Early steps in the European eel (Anguilla anguilla)-Vibrio vulnificus interaction in the gills: Role of the RtxA13 toxin.</title>
        <authorList>
            <person name="Callol A."/>
            <person name="Pajuelo D."/>
            <person name="Ebbesson L."/>
            <person name="Teles M."/>
            <person name="MacKenzie S."/>
            <person name="Amaro C."/>
        </authorList>
    </citation>
    <scope>NUCLEOTIDE SEQUENCE</scope>
</reference>
<proteinExistence type="predicted"/>
<accession>A0A0E9SLR7</accession>
<sequence length="52" mass="5897">MLFLRRIACRWKQTSNTISSSHHDSCKSSSISILLSYCPSPYTCINVLKCCL</sequence>
<name>A0A0E9SLR7_ANGAN</name>
<evidence type="ECO:0000313" key="1">
    <source>
        <dbReference type="EMBL" id="JAH42192.1"/>
    </source>
</evidence>
<dbReference type="EMBL" id="GBXM01066385">
    <property type="protein sequence ID" value="JAH42192.1"/>
    <property type="molecule type" value="Transcribed_RNA"/>
</dbReference>
<dbReference type="AlphaFoldDB" id="A0A0E9SLR7"/>
<reference evidence="1" key="1">
    <citation type="submission" date="2014-11" db="EMBL/GenBank/DDBJ databases">
        <authorList>
            <person name="Amaro Gonzalez C."/>
        </authorList>
    </citation>
    <scope>NUCLEOTIDE SEQUENCE</scope>
</reference>